<evidence type="ECO:0000313" key="2">
    <source>
        <dbReference type="EMBL" id="MEN3748131.1"/>
    </source>
</evidence>
<dbReference type="Proteomes" id="UP001427805">
    <property type="component" value="Unassembled WGS sequence"/>
</dbReference>
<protein>
    <submittedName>
        <fullName evidence="2">DUF2141 domain-containing protein</fullName>
    </submittedName>
</protein>
<proteinExistence type="predicted"/>
<evidence type="ECO:0000256" key="1">
    <source>
        <dbReference type="SAM" id="SignalP"/>
    </source>
</evidence>
<keyword evidence="3" id="KW-1185">Reference proteome</keyword>
<name>A0ABV0BBL8_9SPHN</name>
<feature type="signal peptide" evidence="1">
    <location>
        <begin position="1"/>
        <end position="21"/>
    </location>
</feature>
<evidence type="ECO:0000313" key="3">
    <source>
        <dbReference type="Proteomes" id="UP001427805"/>
    </source>
</evidence>
<feature type="chain" id="PRO_5047103699" evidence="1">
    <location>
        <begin position="22"/>
        <end position="151"/>
    </location>
</feature>
<dbReference type="EMBL" id="JBDIZK010000007">
    <property type="protein sequence ID" value="MEN3748131.1"/>
    <property type="molecule type" value="Genomic_DNA"/>
</dbReference>
<comment type="caution">
    <text evidence="2">The sequence shown here is derived from an EMBL/GenBank/DDBJ whole genome shotgun (WGS) entry which is preliminary data.</text>
</comment>
<dbReference type="RefSeq" id="WP_346247144.1">
    <property type="nucleotide sequence ID" value="NZ_JBDIZK010000007.1"/>
</dbReference>
<dbReference type="InterPro" id="IPR018673">
    <property type="entry name" value="DUF2141"/>
</dbReference>
<accession>A0ABV0BBL8</accession>
<gene>
    <name evidence="2" type="ORF">TPR58_13225</name>
</gene>
<reference evidence="2 3" key="1">
    <citation type="submission" date="2024-05" db="EMBL/GenBank/DDBJ databases">
        <title>Sphingomonas sp. HF-S3 16S ribosomal RNA gene Genome sequencing and assembly.</title>
        <authorList>
            <person name="Lee H."/>
        </authorList>
    </citation>
    <scope>NUCLEOTIDE SEQUENCE [LARGE SCALE GENOMIC DNA]</scope>
    <source>
        <strain evidence="2 3">HF-S3</strain>
    </source>
</reference>
<dbReference type="Pfam" id="PF09912">
    <property type="entry name" value="DUF2141"/>
    <property type="match status" value="1"/>
</dbReference>
<sequence length="151" mass="15478">MFARPLIAALMLATAPIAASAQTAPAAAPSSAAGSTLTLKFEGVKQERGTILIAVYADAASWAGGAPARVAMLPVGQSHEVKVPGLASGHYGIKVFQDLDGDMKLTTNPFGIPIEPYGFSRDAMGAGKSPDWDAASFDFGAADAVQTITLR</sequence>
<organism evidence="2 3">
    <name type="scientific">Sphingomonas rustica</name>
    <dbReference type="NCBI Taxonomy" id="3103142"/>
    <lineage>
        <taxon>Bacteria</taxon>
        <taxon>Pseudomonadati</taxon>
        <taxon>Pseudomonadota</taxon>
        <taxon>Alphaproteobacteria</taxon>
        <taxon>Sphingomonadales</taxon>
        <taxon>Sphingomonadaceae</taxon>
        <taxon>Sphingomonas</taxon>
    </lineage>
</organism>
<keyword evidence="1" id="KW-0732">Signal</keyword>